<dbReference type="PANTHER" id="PTHR43679:SF2">
    <property type="entry name" value="OCTANOYL-[GCVH]:PROTEIN N-OCTANOYLTRANSFERASE"/>
    <property type="match status" value="1"/>
</dbReference>
<dbReference type="InterPro" id="IPR045864">
    <property type="entry name" value="aa-tRNA-synth_II/BPL/LPL"/>
</dbReference>
<dbReference type="PANTHER" id="PTHR43679">
    <property type="entry name" value="OCTANOYLTRANSFERASE LIPM-RELATED"/>
    <property type="match status" value="1"/>
</dbReference>
<dbReference type="GO" id="GO:0016874">
    <property type="term" value="F:ligase activity"/>
    <property type="evidence" value="ECO:0007669"/>
    <property type="project" value="UniProtKB-KW"/>
</dbReference>
<sequence length="263" mass="29202">MFEELQIYESPLMRSSEDVLAAFAWEEVLCKQVGQGHPPVAHLWRHENALVIGLRDRRLKGASGVLQSYESRGIRTCVRPSGGAAVKLTPGVINVSLIMPNTDRVINIHEDFKKMVSYIQEALLPWEAVAKAGEIEGAFCPGDYDVSIAGRKFCGIAQRRLAKAYLITAFIIVEDHGDDLAAEVREFYDAAAKGEEEDYPQVKSGTMGGLRELAGVPSAEAYMNSLIQVFRKQAVHVSETESKVSGEEVEKMVTLLRERYDRD</sequence>
<proteinExistence type="predicted"/>
<dbReference type="Proteomes" id="UP001236415">
    <property type="component" value="Chromosome"/>
</dbReference>
<protein>
    <submittedName>
        <fullName evidence="2">Biotin/lipoate A/B protein ligase family protein</fullName>
    </submittedName>
</protein>
<keyword evidence="3" id="KW-1185">Reference proteome</keyword>
<evidence type="ECO:0000313" key="3">
    <source>
        <dbReference type="Proteomes" id="UP001236415"/>
    </source>
</evidence>
<name>A0ABY8X2F3_9BACL</name>
<dbReference type="EMBL" id="CP127162">
    <property type="protein sequence ID" value="WIV19701.1"/>
    <property type="molecule type" value="Genomic_DNA"/>
</dbReference>
<dbReference type="Gene3D" id="3.30.930.10">
    <property type="entry name" value="Bira Bifunctional Protein, Domain 2"/>
    <property type="match status" value="1"/>
</dbReference>
<dbReference type="SUPFAM" id="SSF55681">
    <property type="entry name" value="Class II aaRS and biotin synthetases"/>
    <property type="match status" value="1"/>
</dbReference>
<organism evidence="2 3">
    <name type="scientific">Paenibacillus polygoni</name>
    <dbReference type="NCBI Taxonomy" id="3050112"/>
    <lineage>
        <taxon>Bacteria</taxon>
        <taxon>Bacillati</taxon>
        <taxon>Bacillota</taxon>
        <taxon>Bacilli</taxon>
        <taxon>Bacillales</taxon>
        <taxon>Paenibacillaceae</taxon>
        <taxon>Paenibacillus</taxon>
    </lineage>
</organism>
<accession>A0ABY8X2F3</accession>
<evidence type="ECO:0000259" key="1">
    <source>
        <dbReference type="PROSITE" id="PS51733"/>
    </source>
</evidence>
<feature type="domain" description="BPL/LPL catalytic" evidence="1">
    <location>
        <begin position="35"/>
        <end position="218"/>
    </location>
</feature>
<dbReference type="InterPro" id="IPR050664">
    <property type="entry name" value="Octanoyltrans_LipM/LipL"/>
</dbReference>
<dbReference type="Pfam" id="PF21948">
    <property type="entry name" value="LplA-B_cat"/>
    <property type="match status" value="1"/>
</dbReference>
<gene>
    <name evidence="2" type="ORF">QPK24_02855</name>
</gene>
<reference evidence="2 3" key="1">
    <citation type="submission" date="2023-06" db="EMBL/GenBank/DDBJ databases">
        <title>Paenibacillus polygonum sp. nov., an endophytic bacterium, isolated from Polygonum lapathifolium L. in Nanji Wetland National Nature Reserve, South of Poyang Lake, Jiangxi Province, China.</title>
        <authorList>
            <person name="Yu Z."/>
        </authorList>
    </citation>
    <scope>NUCLEOTIDE SEQUENCE [LARGE SCALE GENOMIC DNA]</scope>
    <source>
        <strain evidence="2 3">C31</strain>
    </source>
</reference>
<dbReference type="PROSITE" id="PS51733">
    <property type="entry name" value="BPL_LPL_CATALYTIC"/>
    <property type="match status" value="1"/>
</dbReference>
<keyword evidence="2" id="KW-0436">Ligase</keyword>
<dbReference type="InterPro" id="IPR004143">
    <property type="entry name" value="BPL_LPL_catalytic"/>
</dbReference>
<evidence type="ECO:0000313" key="2">
    <source>
        <dbReference type="EMBL" id="WIV19701.1"/>
    </source>
</evidence>
<dbReference type="RefSeq" id="WP_285746001.1">
    <property type="nucleotide sequence ID" value="NZ_CP127162.1"/>
</dbReference>